<reference evidence="3" key="1">
    <citation type="submission" date="2015-07" db="EMBL/GenBank/DDBJ databases">
        <title>Complete genome sequence and phylogenetic analysis of Limnochorda pilosa.</title>
        <authorList>
            <person name="Watanabe M."/>
            <person name="Kojima H."/>
            <person name="Fukui M."/>
        </authorList>
    </citation>
    <scope>NUCLEOTIDE SEQUENCE [LARGE SCALE GENOMIC DNA]</scope>
    <source>
        <strain evidence="3">HC45</strain>
    </source>
</reference>
<dbReference type="AlphaFoldDB" id="A0A0K2SFV6"/>
<evidence type="ECO:0000313" key="2">
    <source>
        <dbReference type="EMBL" id="BAS25986.1"/>
    </source>
</evidence>
<keyword evidence="1" id="KW-1133">Transmembrane helix</keyword>
<feature type="transmembrane region" description="Helical" evidence="1">
    <location>
        <begin position="51"/>
        <end position="75"/>
    </location>
</feature>
<evidence type="ECO:0000256" key="1">
    <source>
        <dbReference type="SAM" id="Phobius"/>
    </source>
</evidence>
<evidence type="ECO:0000313" key="3">
    <source>
        <dbReference type="Proteomes" id="UP000065807"/>
    </source>
</evidence>
<dbReference type="Proteomes" id="UP000065807">
    <property type="component" value="Chromosome"/>
</dbReference>
<protein>
    <submittedName>
        <fullName evidence="2">Uncharacterized protein</fullName>
    </submittedName>
</protein>
<organism evidence="2 3">
    <name type="scientific">Limnochorda pilosa</name>
    <dbReference type="NCBI Taxonomy" id="1555112"/>
    <lineage>
        <taxon>Bacteria</taxon>
        <taxon>Bacillati</taxon>
        <taxon>Bacillota</taxon>
        <taxon>Limnochordia</taxon>
        <taxon>Limnochordales</taxon>
        <taxon>Limnochordaceae</taxon>
        <taxon>Limnochorda</taxon>
    </lineage>
</organism>
<dbReference type="EMBL" id="AP014924">
    <property type="protein sequence ID" value="BAS25986.1"/>
    <property type="molecule type" value="Genomic_DNA"/>
</dbReference>
<keyword evidence="3" id="KW-1185">Reference proteome</keyword>
<proteinExistence type="predicted"/>
<feature type="transmembrane region" description="Helical" evidence="1">
    <location>
        <begin position="87"/>
        <end position="110"/>
    </location>
</feature>
<name>A0A0K2SFV6_LIMPI</name>
<feature type="transmembrane region" description="Helical" evidence="1">
    <location>
        <begin position="150"/>
        <end position="170"/>
    </location>
</feature>
<sequence length="195" mass="19941">MTHLLPHAVLELSGFYMASLAGLRSAALLVAEHVLAGRGVADPFSGLSAVIQLVMDTGVVVGGWVVWSLAAAMLLRALAEQVNLARVFGATGVGLAPVALMAAVLTRVLVQPKIAPVLRASAENLPLERLASAYGIVDAQLHYGVVLRSALQGSLALGAFLTIILLSVGARVPLVKALIATAALPAVVAIVSMVS</sequence>
<dbReference type="KEGG" id="lpil:LIP_0129"/>
<feature type="transmembrane region" description="Helical" evidence="1">
    <location>
        <begin position="12"/>
        <end position="31"/>
    </location>
</feature>
<gene>
    <name evidence="2" type="ORF">LIP_0129</name>
</gene>
<keyword evidence="1" id="KW-0472">Membrane</keyword>
<accession>A0A0K2SFV6</accession>
<reference evidence="3" key="2">
    <citation type="journal article" date="2016" name="Int. J. Syst. Evol. Microbiol.">
        <title>Complete genome sequence and cell structure of Limnochorda pilosa, a Gram-negative spore-former within the phylum Firmicutes.</title>
        <authorList>
            <person name="Watanabe M."/>
            <person name="Kojima H."/>
            <person name="Fukui M."/>
        </authorList>
    </citation>
    <scope>NUCLEOTIDE SEQUENCE [LARGE SCALE GENOMIC DNA]</scope>
    <source>
        <strain evidence="3">HC45</strain>
    </source>
</reference>
<keyword evidence="1" id="KW-0812">Transmembrane</keyword>
<feature type="transmembrane region" description="Helical" evidence="1">
    <location>
        <begin position="177"/>
        <end position="194"/>
    </location>
</feature>